<name>A0AA36A4H7_LACSI</name>
<dbReference type="GO" id="GO:0046294">
    <property type="term" value="P:formaldehyde catabolic process"/>
    <property type="evidence" value="ECO:0007669"/>
    <property type="project" value="TreeGrafter"/>
</dbReference>
<dbReference type="EMBL" id="OX465085">
    <property type="protein sequence ID" value="CAI9304476.1"/>
    <property type="molecule type" value="Genomic_DNA"/>
</dbReference>
<evidence type="ECO:0000259" key="3">
    <source>
        <dbReference type="Pfam" id="PF08240"/>
    </source>
</evidence>
<dbReference type="InterPro" id="IPR011032">
    <property type="entry name" value="GroES-like_sf"/>
</dbReference>
<evidence type="ECO:0000313" key="5">
    <source>
        <dbReference type="Proteomes" id="UP001177003"/>
    </source>
</evidence>
<organism evidence="4 5">
    <name type="scientific">Lactuca saligna</name>
    <name type="common">Willowleaf lettuce</name>
    <dbReference type="NCBI Taxonomy" id="75948"/>
    <lineage>
        <taxon>Eukaryota</taxon>
        <taxon>Viridiplantae</taxon>
        <taxon>Streptophyta</taxon>
        <taxon>Embryophyta</taxon>
        <taxon>Tracheophyta</taxon>
        <taxon>Spermatophyta</taxon>
        <taxon>Magnoliopsida</taxon>
        <taxon>eudicotyledons</taxon>
        <taxon>Gunneridae</taxon>
        <taxon>Pentapetalae</taxon>
        <taxon>asterids</taxon>
        <taxon>campanulids</taxon>
        <taxon>Asterales</taxon>
        <taxon>Asteraceae</taxon>
        <taxon>Cichorioideae</taxon>
        <taxon>Cichorieae</taxon>
        <taxon>Lactucinae</taxon>
        <taxon>Lactuca</taxon>
    </lineage>
</organism>
<sequence>MDGGITILLMIHEKKKAGSKLTNLGTGPWTEKALATLPKSLSGAELRLLGNHRNRCSESKSYALRFAIAISTTGNWRVVESIGEDVHEVVEGDTVITMFLLDCGECADCLSKKSNLCSKYPFHCTPWVGRDETSRFTDMNGETLYHFLHVSSFTEYTVVEVARPTDQLCRFTKYVLLVECLVLEVTYASHDFELGIRYDLRRVSKEDNGSYYA</sequence>
<proteinExistence type="predicted"/>
<dbReference type="Pfam" id="PF08240">
    <property type="entry name" value="ADH_N"/>
    <property type="match status" value="1"/>
</dbReference>
<dbReference type="PANTHER" id="PTHR43880">
    <property type="entry name" value="ALCOHOL DEHYDROGENASE"/>
    <property type="match status" value="1"/>
</dbReference>
<dbReference type="GO" id="GO:0008270">
    <property type="term" value="F:zinc ion binding"/>
    <property type="evidence" value="ECO:0007669"/>
    <property type="project" value="TreeGrafter"/>
</dbReference>
<keyword evidence="1" id="KW-0479">Metal-binding</keyword>
<gene>
    <name evidence="4" type="ORF">LSALG_LOCUS42849</name>
</gene>
<dbReference type="SUPFAM" id="SSF50129">
    <property type="entry name" value="GroES-like"/>
    <property type="match status" value="1"/>
</dbReference>
<dbReference type="Gene3D" id="3.90.180.10">
    <property type="entry name" value="Medium-chain alcohol dehydrogenases, catalytic domain"/>
    <property type="match status" value="1"/>
</dbReference>
<protein>
    <recommendedName>
        <fullName evidence="3">Alcohol dehydrogenase-like N-terminal domain-containing protein</fullName>
    </recommendedName>
</protein>
<dbReference type="AlphaFoldDB" id="A0AA36A4H7"/>
<feature type="domain" description="Alcohol dehydrogenase-like N-terminal" evidence="3">
    <location>
        <begin position="78"/>
        <end position="126"/>
    </location>
</feature>
<reference evidence="4" key="1">
    <citation type="submission" date="2023-04" db="EMBL/GenBank/DDBJ databases">
        <authorList>
            <person name="Vijverberg K."/>
            <person name="Xiong W."/>
            <person name="Schranz E."/>
        </authorList>
    </citation>
    <scope>NUCLEOTIDE SEQUENCE</scope>
</reference>
<dbReference type="GO" id="GO:0051903">
    <property type="term" value="F:S-(hydroxymethyl)glutathione dehydrogenase [NAD(P)+] activity"/>
    <property type="evidence" value="ECO:0007669"/>
    <property type="project" value="TreeGrafter"/>
</dbReference>
<evidence type="ECO:0000256" key="2">
    <source>
        <dbReference type="ARBA" id="ARBA00022833"/>
    </source>
</evidence>
<evidence type="ECO:0000256" key="1">
    <source>
        <dbReference type="ARBA" id="ARBA00022723"/>
    </source>
</evidence>
<dbReference type="Proteomes" id="UP001177003">
    <property type="component" value="Chromosome 9"/>
</dbReference>
<accession>A0AA36A4H7</accession>
<evidence type="ECO:0000313" key="4">
    <source>
        <dbReference type="EMBL" id="CAI9304476.1"/>
    </source>
</evidence>
<dbReference type="PANTHER" id="PTHR43880:SF7">
    <property type="entry name" value="ALCOHOL DEHYDROGENASE-LIKE 7"/>
    <property type="match status" value="1"/>
</dbReference>
<keyword evidence="2" id="KW-0862">Zinc</keyword>
<keyword evidence="5" id="KW-1185">Reference proteome</keyword>
<dbReference type="InterPro" id="IPR013154">
    <property type="entry name" value="ADH-like_N"/>
</dbReference>
<dbReference type="GO" id="GO:0005829">
    <property type="term" value="C:cytosol"/>
    <property type="evidence" value="ECO:0007669"/>
    <property type="project" value="TreeGrafter"/>
</dbReference>